<dbReference type="InterPro" id="IPR036249">
    <property type="entry name" value="Thioredoxin-like_sf"/>
</dbReference>
<dbReference type="PANTHER" id="PTHR44051">
    <property type="entry name" value="GLUTATHIONE S-TRANSFERASE-RELATED"/>
    <property type="match status" value="1"/>
</dbReference>
<protein>
    <submittedName>
        <fullName evidence="3">Glutathione S-transferase</fullName>
    </submittedName>
</protein>
<evidence type="ECO:0000313" key="3">
    <source>
        <dbReference type="EMBL" id="OWQ94927.1"/>
    </source>
</evidence>
<dbReference type="SUPFAM" id="SSF52833">
    <property type="entry name" value="Thioredoxin-like"/>
    <property type="match status" value="1"/>
</dbReference>
<gene>
    <name evidence="3" type="ORF">CDQ92_17980</name>
</gene>
<dbReference type="Pfam" id="PF13417">
    <property type="entry name" value="GST_N_3"/>
    <property type="match status" value="1"/>
</dbReference>
<keyword evidence="4" id="KW-1185">Reference proteome</keyword>
<accession>A0A246JQ26</accession>
<dbReference type="PROSITE" id="PS50405">
    <property type="entry name" value="GST_CTER"/>
    <property type="match status" value="1"/>
</dbReference>
<evidence type="ECO:0000313" key="4">
    <source>
        <dbReference type="Proteomes" id="UP000197361"/>
    </source>
</evidence>
<dbReference type="InterPro" id="IPR004045">
    <property type="entry name" value="Glutathione_S-Trfase_N"/>
</dbReference>
<dbReference type="InterPro" id="IPR040079">
    <property type="entry name" value="Glutathione_S-Trfase"/>
</dbReference>
<dbReference type="Gene3D" id="1.20.1050.10">
    <property type="match status" value="1"/>
</dbReference>
<dbReference type="Proteomes" id="UP000197361">
    <property type="component" value="Unassembled WGS sequence"/>
</dbReference>
<dbReference type="SUPFAM" id="SSF47616">
    <property type="entry name" value="GST C-terminal domain-like"/>
    <property type="match status" value="1"/>
</dbReference>
<evidence type="ECO:0000259" key="2">
    <source>
        <dbReference type="PROSITE" id="PS50405"/>
    </source>
</evidence>
<reference evidence="3 4" key="1">
    <citation type="journal article" date="2010" name="Int. J. Syst. Evol. Microbiol.">
        <title>Sphingopyxis bauzanensis sp. nov., a psychrophilic bacterium isolated from soil.</title>
        <authorList>
            <person name="Zhang D.C."/>
            <person name="Liu H.C."/>
            <person name="Xin Y.H."/>
            <person name="Zhou Y.G."/>
            <person name="Schinner F."/>
            <person name="Margesin R."/>
        </authorList>
    </citation>
    <scope>NUCLEOTIDE SEQUENCE [LARGE SCALE GENOMIC DNA]</scope>
    <source>
        <strain evidence="3 4">DSM 22271</strain>
    </source>
</reference>
<dbReference type="InterPro" id="IPR004046">
    <property type="entry name" value="GST_C"/>
</dbReference>
<sequence>MTMIQLYGSPRSGNTHKVRMALAFLDLPWDEQLTDAAARQSDAFAAITPMRQIPVYVEADRKLRDSQAILTYLAARHRPGDWDGHRPEERSEIALWLSHAANEIANGPAMLRLARQFGAVIAEAQAQAVTARILPVINAHLSDHRWLVGDRLTIADLAASPYLALAGEADIDLARWPAIGEWTDRIAALPRFPAMPGWPAQTAS</sequence>
<keyword evidence="3" id="KW-0808">Transferase</keyword>
<comment type="caution">
    <text evidence="3">The sequence shown here is derived from an EMBL/GenBank/DDBJ whole genome shotgun (WGS) entry which is preliminary data.</text>
</comment>
<feature type="domain" description="GST C-terminal" evidence="2">
    <location>
        <begin position="86"/>
        <end position="204"/>
    </location>
</feature>
<dbReference type="Gene3D" id="3.40.30.10">
    <property type="entry name" value="Glutaredoxin"/>
    <property type="match status" value="1"/>
</dbReference>
<feature type="domain" description="GST N-terminal" evidence="1">
    <location>
        <begin position="2"/>
        <end position="81"/>
    </location>
</feature>
<evidence type="ECO:0000259" key="1">
    <source>
        <dbReference type="PROSITE" id="PS50404"/>
    </source>
</evidence>
<proteinExistence type="predicted"/>
<dbReference type="Pfam" id="PF00043">
    <property type="entry name" value="GST_C"/>
    <property type="match status" value="1"/>
</dbReference>
<dbReference type="PANTHER" id="PTHR44051:SF2">
    <property type="entry name" value="HYPOTHETICAL GLUTATHIONE S-TRANSFERASE LIKE PROTEIN"/>
    <property type="match status" value="1"/>
</dbReference>
<dbReference type="InterPro" id="IPR036282">
    <property type="entry name" value="Glutathione-S-Trfase_C_sf"/>
</dbReference>
<dbReference type="PROSITE" id="PS50404">
    <property type="entry name" value="GST_NTER"/>
    <property type="match status" value="1"/>
</dbReference>
<dbReference type="InterPro" id="IPR010987">
    <property type="entry name" value="Glutathione-S-Trfase_C-like"/>
</dbReference>
<dbReference type="GO" id="GO:0016740">
    <property type="term" value="F:transferase activity"/>
    <property type="evidence" value="ECO:0007669"/>
    <property type="project" value="UniProtKB-KW"/>
</dbReference>
<name>A0A246JQ26_9SPHN</name>
<organism evidence="3 4">
    <name type="scientific">Sphingopyxis bauzanensis</name>
    <dbReference type="NCBI Taxonomy" id="651663"/>
    <lineage>
        <taxon>Bacteria</taxon>
        <taxon>Pseudomonadati</taxon>
        <taxon>Pseudomonadota</taxon>
        <taxon>Alphaproteobacteria</taxon>
        <taxon>Sphingomonadales</taxon>
        <taxon>Sphingomonadaceae</taxon>
        <taxon>Sphingopyxis</taxon>
    </lineage>
</organism>
<dbReference type="AlphaFoldDB" id="A0A246JQ26"/>
<dbReference type="SFLD" id="SFLDG00358">
    <property type="entry name" value="Main_(cytGST)"/>
    <property type="match status" value="1"/>
</dbReference>
<dbReference type="SFLD" id="SFLDS00019">
    <property type="entry name" value="Glutathione_Transferase_(cytos"/>
    <property type="match status" value="1"/>
</dbReference>
<dbReference type="EMBL" id="NISK01000004">
    <property type="protein sequence ID" value="OWQ94927.1"/>
    <property type="molecule type" value="Genomic_DNA"/>
</dbReference>